<evidence type="ECO:0000313" key="2">
    <source>
        <dbReference type="EMBL" id="KAK4500183.1"/>
    </source>
</evidence>
<sequence length="322" mass="36746">MAMPSNTKHWLWMTPEEFLVDHNARMSNSVQCNTLKIRTFIFCKKSLLLVGHDDKWVVPTLIHKKGGKIQSQIPIVDSILSKLGRKFKISNAIRRDLQFMEFSQIKPLITSYPLNQIYELSLSAILTTASNIELSLPKGHHWVPQSATLNLAIPPIRPSMREPIDLQYIVRAFGRLDECRSQYSTLTTSAATHIIHGVLCAVHFAEDEENVGNGWIALDNFSACGRIALFPAESRGEAEREGSILDREIRCRIVGRWWEDEEIVWAEEVGDWGDLVNKEGRLRVECAAKERVDWDFVDLTEEEKGVGSDQEEEESWGIEEQE</sequence>
<gene>
    <name evidence="2" type="ORF">PRZ48_008369</name>
</gene>
<evidence type="ECO:0000313" key="3">
    <source>
        <dbReference type="Proteomes" id="UP001305779"/>
    </source>
</evidence>
<reference evidence="2 3" key="1">
    <citation type="journal article" date="2023" name="G3 (Bethesda)">
        <title>A chromosome-level genome assembly of Zasmidium syzygii isolated from banana leaves.</title>
        <authorList>
            <person name="van Westerhoven A.C."/>
            <person name="Mehrabi R."/>
            <person name="Talebi R."/>
            <person name="Steentjes M.B.F."/>
            <person name="Corcolon B."/>
            <person name="Chong P.A."/>
            <person name="Kema G.H.J."/>
            <person name="Seidl M.F."/>
        </authorList>
    </citation>
    <scope>NUCLEOTIDE SEQUENCE [LARGE SCALE GENOMIC DNA]</scope>
    <source>
        <strain evidence="2 3">P124</strain>
    </source>
</reference>
<protein>
    <submittedName>
        <fullName evidence="2">Uncharacterized protein</fullName>
    </submittedName>
</protein>
<proteinExistence type="predicted"/>
<evidence type="ECO:0000256" key="1">
    <source>
        <dbReference type="SAM" id="MobiDB-lite"/>
    </source>
</evidence>
<organism evidence="2 3">
    <name type="scientific">Zasmidium cellare</name>
    <name type="common">Wine cellar mold</name>
    <name type="synonym">Racodium cellare</name>
    <dbReference type="NCBI Taxonomy" id="395010"/>
    <lineage>
        <taxon>Eukaryota</taxon>
        <taxon>Fungi</taxon>
        <taxon>Dikarya</taxon>
        <taxon>Ascomycota</taxon>
        <taxon>Pezizomycotina</taxon>
        <taxon>Dothideomycetes</taxon>
        <taxon>Dothideomycetidae</taxon>
        <taxon>Mycosphaerellales</taxon>
        <taxon>Mycosphaerellaceae</taxon>
        <taxon>Zasmidium</taxon>
    </lineage>
</organism>
<feature type="compositionally biased region" description="Acidic residues" evidence="1">
    <location>
        <begin position="309"/>
        <end position="322"/>
    </location>
</feature>
<name>A0ABR0EGI7_ZASCE</name>
<keyword evidence="3" id="KW-1185">Reference proteome</keyword>
<accession>A0ABR0EGI7</accession>
<feature type="region of interest" description="Disordered" evidence="1">
    <location>
        <begin position="302"/>
        <end position="322"/>
    </location>
</feature>
<dbReference type="Proteomes" id="UP001305779">
    <property type="component" value="Unassembled WGS sequence"/>
</dbReference>
<dbReference type="EMBL" id="JAXOVC010000006">
    <property type="protein sequence ID" value="KAK4500183.1"/>
    <property type="molecule type" value="Genomic_DNA"/>
</dbReference>
<comment type="caution">
    <text evidence="2">The sequence shown here is derived from an EMBL/GenBank/DDBJ whole genome shotgun (WGS) entry which is preliminary data.</text>
</comment>